<organism evidence="16 17">
    <name type="scientific">Diaporthe helianthi</name>
    <dbReference type="NCBI Taxonomy" id="158607"/>
    <lineage>
        <taxon>Eukaryota</taxon>
        <taxon>Fungi</taxon>
        <taxon>Dikarya</taxon>
        <taxon>Ascomycota</taxon>
        <taxon>Pezizomycotina</taxon>
        <taxon>Sordariomycetes</taxon>
        <taxon>Sordariomycetidae</taxon>
        <taxon>Diaporthales</taxon>
        <taxon>Diaporthaceae</taxon>
        <taxon>Diaporthe</taxon>
    </lineage>
</organism>
<dbReference type="PANTHER" id="PTHR42765">
    <property type="entry name" value="SOLEUCYL-TRNA SYNTHETASE"/>
    <property type="match status" value="1"/>
</dbReference>
<dbReference type="Pfam" id="PF08264">
    <property type="entry name" value="Anticodon_1"/>
    <property type="match status" value="1"/>
</dbReference>
<comment type="caution">
    <text evidence="16">The sequence shown here is derived from an EMBL/GenBank/DDBJ whole genome shotgun (WGS) entry which is preliminary data.</text>
</comment>
<comment type="subcellular location">
    <subcellularLocation>
        <location evidence="1">Mitochondrion</location>
    </subcellularLocation>
</comment>
<dbReference type="STRING" id="158607.A0A2P5HWL2"/>
<evidence type="ECO:0000256" key="11">
    <source>
        <dbReference type="ARBA" id="ARBA00068280"/>
    </source>
</evidence>
<dbReference type="Gene3D" id="1.10.730.20">
    <property type="match status" value="1"/>
</dbReference>
<keyword evidence="6 12" id="KW-0067">ATP-binding</keyword>
<keyword evidence="4 12" id="KW-0436">Ligase</keyword>
<keyword evidence="17" id="KW-1185">Reference proteome</keyword>
<dbReference type="GO" id="GO:0004822">
    <property type="term" value="F:isoleucine-tRNA ligase activity"/>
    <property type="evidence" value="ECO:0007669"/>
    <property type="project" value="UniProtKB-EC"/>
</dbReference>
<evidence type="ECO:0000256" key="9">
    <source>
        <dbReference type="ARBA" id="ARBA00032665"/>
    </source>
</evidence>
<dbReference type="InterPro" id="IPR014729">
    <property type="entry name" value="Rossmann-like_a/b/a_fold"/>
</dbReference>
<dbReference type="SUPFAM" id="SSF52374">
    <property type="entry name" value="Nucleotidylyl transferase"/>
    <property type="match status" value="1"/>
</dbReference>
<dbReference type="Pfam" id="PF00133">
    <property type="entry name" value="tRNA-synt_1"/>
    <property type="match status" value="1"/>
</dbReference>
<dbReference type="InterPro" id="IPR002301">
    <property type="entry name" value="Ile-tRNA-ligase"/>
</dbReference>
<dbReference type="PROSITE" id="PS00178">
    <property type="entry name" value="AA_TRNA_LIGASE_I"/>
    <property type="match status" value="1"/>
</dbReference>
<reference evidence="16" key="1">
    <citation type="submission" date="2017-09" db="EMBL/GenBank/DDBJ databases">
        <title>Polyketide synthases of a Diaporthe helianthi virulent isolate.</title>
        <authorList>
            <person name="Baroncelli R."/>
        </authorList>
    </citation>
    <scope>NUCLEOTIDE SEQUENCE [LARGE SCALE GENOMIC DNA]</scope>
    <source>
        <strain evidence="16">7/96</strain>
    </source>
</reference>
<evidence type="ECO:0000256" key="4">
    <source>
        <dbReference type="ARBA" id="ARBA00022598"/>
    </source>
</evidence>
<sequence length="1007" mass="111723">MSKSWQSTLRLPKASIPPRPIPQLQEQYLRRCTDAFYEWQSTNRPADKQFILHDGPPYANGSLHVGHAMNKILKDTILRVKVQQGHRVKYVPSWDCHGLPIELKALEALGVKEMTPVEVRSAARELATNTVLSQMREFRSYAVMADWDGRWTTMDPAFEIRQLELFLSMVRGGLIYRRYKPVYWSPSSGTALAEAELEYKDNHTSSSAYVTFPVASSADGDAALCELLGGGFSGQLYAVIWTTTPWTLPANKAIAVHDDLDYVIIRHGNDALIVGQGCLQQVLKTCFDRTELDQNDVIASCKGSDLRRLVYRHPLHGESAAHQPIIHADFVSAESGSGLVHLAPGHGHDDYEVCRSMGLEVSAPVDNAGHFTADAYPQDPQRLQGLFVQGKGNAAVLELLGDHVLHVHKYQHKYPYDWRTKRPIIVRATAQWFADVAGIKDRALKALDDVQFIPSGGRTRLESFVKGRSEWCISRQRAWGVPIPALYDKNGDAVMSEESVQHIISVIQERGTDAWWSDEADDPVWIAPSLRAQGEYRRGTDTMDVWFDSGSSWTYEGDVQADVYLEGSDQHRGWFQSSLLTRIAAAAAGDTDRGSLIKQTVGLAPFKRLITHGFTLDKQGKKMSKSLGNIISPDQVMNGTMLPPVKKRKDKSAPKETTSKAPDAPQYDALGPDALRLWAASSDYTRDVVIGDSVLKSIHISLIKYRTITKMLLGSMTENARTTPLTSTDHIALIQLRDTMEEVGRAYDNFEFYKGFSLLNRWVNNDLSAFYLEALKDRLYCGDGGGVLEPIFWGFMRMLAPITPVLVEEAWDHAPSWLKKDSVHPLHQLFPSPVIDGGRLTAAGWGKEEERRLREAMPVLFAVHTGIKSAMELARRDKKVGSSLQCSVVLQVPDRAVADMLLRVDELEAALVVSHVAVNEPLPEEEAEWKYSVAFQVPGGSGPVVAASSGASGGDVEGEGKTGGVTCTAWVLPPRAHKCPRCWRYIAPQEEELCGRCEDVVGKGDVE</sequence>
<comment type="similarity">
    <text evidence="2 12">Belongs to the class-I aminoacyl-tRNA synthetase family.</text>
</comment>
<dbReference type="InterPro" id="IPR009008">
    <property type="entry name" value="Val/Leu/Ile-tRNA-synth_edit"/>
</dbReference>
<dbReference type="GO" id="GO:0006428">
    <property type="term" value="P:isoleucyl-tRNA aminoacylation"/>
    <property type="evidence" value="ECO:0007669"/>
    <property type="project" value="InterPro"/>
</dbReference>
<keyword evidence="8 12" id="KW-0030">Aminoacyl-tRNA synthetase</keyword>
<feature type="region of interest" description="Disordered" evidence="13">
    <location>
        <begin position="638"/>
        <end position="665"/>
    </location>
</feature>
<accession>A0A2P5HWL2</accession>
<dbReference type="InParanoid" id="A0A2P5HWL2"/>
<evidence type="ECO:0000256" key="3">
    <source>
        <dbReference type="ARBA" id="ARBA00013165"/>
    </source>
</evidence>
<dbReference type="EC" id="6.1.1.5" evidence="3"/>
<evidence type="ECO:0000256" key="1">
    <source>
        <dbReference type="ARBA" id="ARBA00004173"/>
    </source>
</evidence>
<evidence type="ECO:0000256" key="2">
    <source>
        <dbReference type="ARBA" id="ARBA00005594"/>
    </source>
</evidence>
<keyword evidence="5 12" id="KW-0547">Nucleotide-binding</keyword>
<dbReference type="CDD" id="cd07960">
    <property type="entry name" value="Anticodon_Ia_Ile_BEm"/>
    <property type="match status" value="1"/>
</dbReference>
<evidence type="ECO:0000256" key="5">
    <source>
        <dbReference type="ARBA" id="ARBA00022741"/>
    </source>
</evidence>
<gene>
    <name evidence="16" type="ORF">DHEL01_v206971</name>
</gene>
<dbReference type="SUPFAM" id="SSF47323">
    <property type="entry name" value="Anticodon-binding domain of a subclass of class I aminoacyl-tRNA synthetases"/>
    <property type="match status" value="1"/>
</dbReference>
<dbReference type="Gene3D" id="3.90.740.10">
    <property type="entry name" value="Valyl/Leucyl/Isoleucyl-tRNA synthetase, editing domain"/>
    <property type="match status" value="1"/>
</dbReference>
<protein>
    <recommendedName>
        <fullName evidence="11">Isoleucine--tRNA ligase, mitochondrial</fullName>
        <ecNumber evidence="3">6.1.1.5</ecNumber>
    </recommendedName>
    <alternativeName>
        <fullName evidence="9">Isoleucyl-tRNA synthetase</fullName>
    </alternativeName>
</protein>
<dbReference type="GO" id="GO:0032543">
    <property type="term" value="P:mitochondrial translation"/>
    <property type="evidence" value="ECO:0007669"/>
    <property type="project" value="TreeGrafter"/>
</dbReference>
<dbReference type="GO" id="GO:0005739">
    <property type="term" value="C:mitochondrion"/>
    <property type="evidence" value="ECO:0007669"/>
    <property type="project" value="UniProtKB-SubCell"/>
</dbReference>
<evidence type="ECO:0000256" key="6">
    <source>
        <dbReference type="ARBA" id="ARBA00022840"/>
    </source>
</evidence>
<dbReference type="EMBL" id="MAVT02000600">
    <property type="protein sequence ID" value="POS74634.1"/>
    <property type="molecule type" value="Genomic_DNA"/>
</dbReference>
<feature type="domain" description="Aminoacyl-tRNA synthetase class Ia" evidence="14">
    <location>
        <begin position="36"/>
        <end position="689"/>
    </location>
</feature>
<dbReference type="NCBIfam" id="TIGR00392">
    <property type="entry name" value="ileS"/>
    <property type="match status" value="1"/>
</dbReference>
<dbReference type="InterPro" id="IPR001412">
    <property type="entry name" value="aa-tRNA-synth_I_CS"/>
</dbReference>
<dbReference type="PRINTS" id="PR00984">
    <property type="entry name" value="TRNASYNTHILE"/>
</dbReference>
<dbReference type="GO" id="GO:0005524">
    <property type="term" value="F:ATP binding"/>
    <property type="evidence" value="ECO:0007669"/>
    <property type="project" value="UniProtKB-KW"/>
</dbReference>
<name>A0A2P5HWL2_DIAHE</name>
<evidence type="ECO:0000259" key="15">
    <source>
        <dbReference type="Pfam" id="PF08264"/>
    </source>
</evidence>
<feature type="domain" description="Methionyl/Valyl/Leucyl/Isoleucyl-tRNA synthetase anticodon-binding" evidence="15">
    <location>
        <begin position="729"/>
        <end position="889"/>
    </location>
</feature>
<evidence type="ECO:0000313" key="17">
    <source>
        <dbReference type="Proteomes" id="UP000094444"/>
    </source>
</evidence>
<evidence type="ECO:0000313" key="16">
    <source>
        <dbReference type="EMBL" id="POS74634.1"/>
    </source>
</evidence>
<dbReference type="AlphaFoldDB" id="A0A2P5HWL2"/>
<dbReference type="Gene3D" id="3.40.50.620">
    <property type="entry name" value="HUPs"/>
    <property type="match status" value="2"/>
</dbReference>
<evidence type="ECO:0000256" key="12">
    <source>
        <dbReference type="RuleBase" id="RU363035"/>
    </source>
</evidence>
<dbReference type="InterPro" id="IPR050081">
    <property type="entry name" value="Ile-tRNA_ligase"/>
</dbReference>
<dbReference type="FunCoup" id="A0A2P5HWL2">
    <property type="interactions" value="759"/>
</dbReference>
<evidence type="ECO:0000256" key="10">
    <source>
        <dbReference type="ARBA" id="ARBA00048359"/>
    </source>
</evidence>
<dbReference type="Proteomes" id="UP000094444">
    <property type="component" value="Unassembled WGS sequence"/>
</dbReference>
<dbReference type="GO" id="GO:0000049">
    <property type="term" value="F:tRNA binding"/>
    <property type="evidence" value="ECO:0007669"/>
    <property type="project" value="InterPro"/>
</dbReference>
<dbReference type="GO" id="GO:0002161">
    <property type="term" value="F:aminoacyl-tRNA deacylase activity"/>
    <property type="evidence" value="ECO:0007669"/>
    <property type="project" value="InterPro"/>
</dbReference>
<dbReference type="PANTHER" id="PTHR42765:SF1">
    <property type="entry name" value="ISOLEUCINE--TRNA LIGASE, MITOCHONDRIAL"/>
    <property type="match status" value="1"/>
</dbReference>
<evidence type="ECO:0000259" key="14">
    <source>
        <dbReference type="Pfam" id="PF00133"/>
    </source>
</evidence>
<dbReference type="InterPro" id="IPR009080">
    <property type="entry name" value="tRNAsynth_Ia_anticodon-bd"/>
</dbReference>
<proteinExistence type="inferred from homology"/>
<dbReference type="OrthoDB" id="10264412at2759"/>
<dbReference type="Gene3D" id="1.10.10.830">
    <property type="entry name" value="Ile-tRNA synthetase CP2 domain-like"/>
    <property type="match status" value="1"/>
</dbReference>
<dbReference type="InterPro" id="IPR033708">
    <property type="entry name" value="Anticodon_Ile_BEm"/>
</dbReference>
<dbReference type="FunFam" id="3.40.50.620:FF:000111">
    <property type="entry name" value="Mitochondrial isoleucyl-tRNA synthetase"/>
    <property type="match status" value="1"/>
</dbReference>
<keyword evidence="7 12" id="KW-0648">Protein biosynthesis</keyword>
<evidence type="ECO:0000256" key="7">
    <source>
        <dbReference type="ARBA" id="ARBA00022917"/>
    </source>
</evidence>
<dbReference type="SUPFAM" id="SSF50677">
    <property type="entry name" value="ValRS/IleRS/LeuRS editing domain"/>
    <property type="match status" value="1"/>
</dbReference>
<dbReference type="InterPro" id="IPR002300">
    <property type="entry name" value="aa-tRNA-synth_Ia"/>
</dbReference>
<dbReference type="InterPro" id="IPR013155">
    <property type="entry name" value="M/V/L/I-tRNA-synth_anticd-bd"/>
</dbReference>
<evidence type="ECO:0000256" key="13">
    <source>
        <dbReference type="SAM" id="MobiDB-lite"/>
    </source>
</evidence>
<evidence type="ECO:0000256" key="8">
    <source>
        <dbReference type="ARBA" id="ARBA00023146"/>
    </source>
</evidence>
<comment type="catalytic activity">
    <reaction evidence="10">
        <text>tRNA(Ile) + L-isoleucine + ATP = L-isoleucyl-tRNA(Ile) + AMP + diphosphate</text>
        <dbReference type="Rhea" id="RHEA:11060"/>
        <dbReference type="Rhea" id="RHEA-COMP:9666"/>
        <dbReference type="Rhea" id="RHEA-COMP:9695"/>
        <dbReference type="ChEBI" id="CHEBI:30616"/>
        <dbReference type="ChEBI" id="CHEBI:33019"/>
        <dbReference type="ChEBI" id="CHEBI:58045"/>
        <dbReference type="ChEBI" id="CHEBI:78442"/>
        <dbReference type="ChEBI" id="CHEBI:78528"/>
        <dbReference type="ChEBI" id="CHEBI:456215"/>
        <dbReference type="EC" id="6.1.1.5"/>
    </reaction>
</comment>